<feature type="disulfide bond" evidence="14">
    <location>
        <begin position="173"/>
        <end position="183"/>
    </location>
</feature>
<dbReference type="PROSITE" id="PS51019">
    <property type="entry name" value="REELIN"/>
    <property type="match status" value="1"/>
</dbReference>
<feature type="domain" description="EGF-like" evidence="17">
    <location>
        <begin position="244"/>
        <end position="280"/>
    </location>
</feature>
<feature type="disulfide bond" evidence="14">
    <location>
        <begin position="583"/>
        <end position="592"/>
    </location>
</feature>
<feature type="disulfide bond" evidence="14">
    <location>
        <begin position="488"/>
        <end position="505"/>
    </location>
</feature>
<feature type="compositionally biased region" description="Basic and acidic residues" evidence="15">
    <location>
        <begin position="1687"/>
        <end position="1696"/>
    </location>
</feature>
<feature type="disulfide bond" evidence="14">
    <location>
        <begin position="662"/>
        <end position="671"/>
    </location>
</feature>
<evidence type="ECO:0000259" key="19">
    <source>
        <dbReference type="PROSITE" id="PS51019"/>
    </source>
</evidence>
<feature type="domain" description="EGF-like" evidence="17">
    <location>
        <begin position="169"/>
        <end position="204"/>
    </location>
</feature>
<feature type="disulfide bond" evidence="14">
    <location>
        <begin position="859"/>
        <end position="868"/>
    </location>
</feature>
<feature type="disulfide bond" evidence="14">
    <location>
        <begin position="526"/>
        <end position="543"/>
    </location>
</feature>
<evidence type="ECO:0000256" key="10">
    <source>
        <dbReference type="ARBA" id="ARBA00022989"/>
    </source>
</evidence>
<dbReference type="CDD" id="cd08544">
    <property type="entry name" value="Reeler"/>
    <property type="match status" value="1"/>
</dbReference>
<dbReference type="InterPro" id="IPR042307">
    <property type="entry name" value="Reeler_sf"/>
</dbReference>
<feature type="disulfide bond" evidence="14">
    <location>
        <begin position="507"/>
        <end position="516"/>
    </location>
</feature>
<dbReference type="SMART" id="SM00179">
    <property type="entry name" value="EGF_CA"/>
    <property type="match status" value="13"/>
</dbReference>
<evidence type="ECO:0000256" key="14">
    <source>
        <dbReference type="PROSITE-ProRule" id="PRU00076"/>
    </source>
</evidence>
<feature type="disulfide bond" evidence="14">
    <location>
        <begin position="350"/>
        <end position="359"/>
    </location>
</feature>
<feature type="disulfide bond" evidence="14">
    <location>
        <begin position="742"/>
        <end position="751"/>
    </location>
</feature>
<keyword evidence="6" id="KW-0677">Repeat</keyword>
<evidence type="ECO:0000256" key="9">
    <source>
        <dbReference type="ARBA" id="ARBA00022976"/>
    </source>
</evidence>
<dbReference type="SMART" id="SM00181">
    <property type="entry name" value="EGF"/>
    <property type="match status" value="18"/>
</dbReference>
<feature type="domain" description="EGF-like" evidence="17">
    <location>
        <begin position="479"/>
        <end position="517"/>
    </location>
</feature>
<evidence type="ECO:0000256" key="16">
    <source>
        <dbReference type="SAM" id="Phobius"/>
    </source>
</evidence>
<feature type="domain" description="EGF-like" evidence="17">
    <location>
        <begin position="675"/>
        <end position="713"/>
    </location>
</feature>
<feature type="domain" description="EGF-like" evidence="17">
    <location>
        <begin position="443"/>
        <end position="476"/>
    </location>
</feature>
<feature type="disulfide bond" evidence="14">
    <location>
        <begin position="604"/>
        <end position="621"/>
    </location>
</feature>
<gene>
    <name evidence="21" type="primary">LOC110987971</name>
</gene>
<evidence type="ECO:0000256" key="3">
    <source>
        <dbReference type="ARBA" id="ARBA00022536"/>
    </source>
</evidence>
<feature type="compositionally biased region" description="Polar residues" evidence="15">
    <location>
        <begin position="1598"/>
        <end position="1618"/>
    </location>
</feature>
<keyword evidence="5" id="KW-0732">Signal</keyword>
<dbReference type="SUPFAM" id="SSF57184">
    <property type="entry name" value="Growth factor receptor domain"/>
    <property type="match status" value="1"/>
</dbReference>
<feature type="disulfide bond" evidence="14">
    <location>
        <begin position="564"/>
        <end position="581"/>
    </location>
</feature>
<evidence type="ECO:0000259" key="17">
    <source>
        <dbReference type="PROSITE" id="PS50026"/>
    </source>
</evidence>
<dbReference type="InterPro" id="IPR009030">
    <property type="entry name" value="Growth_fac_rcpt_cys_sf"/>
</dbReference>
<feature type="domain" description="EGF-like" evidence="17">
    <location>
        <begin position="518"/>
        <end position="552"/>
    </location>
</feature>
<feature type="domain" description="EGF-like" evidence="17">
    <location>
        <begin position="753"/>
        <end position="790"/>
    </location>
</feature>
<dbReference type="InterPro" id="IPR003410">
    <property type="entry name" value="HYR_dom"/>
</dbReference>
<feature type="domain" description="EGF-like" evidence="17">
    <location>
        <begin position="595"/>
        <end position="633"/>
    </location>
</feature>
<feature type="disulfide bond" evidence="14">
    <location>
        <begin position="818"/>
        <end position="827"/>
    </location>
</feature>
<feature type="disulfide bond" evidence="14">
    <location>
        <begin position="432"/>
        <end position="441"/>
    </location>
</feature>
<evidence type="ECO:0000256" key="1">
    <source>
        <dbReference type="ARBA" id="ARBA00004479"/>
    </source>
</evidence>
<dbReference type="RefSeq" id="XP_022106855.1">
    <property type="nucleotide sequence ID" value="XM_022251163.1"/>
</dbReference>
<dbReference type="GO" id="GO:0030154">
    <property type="term" value="P:cell differentiation"/>
    <property type="evidence" value="ECO:0007669"/>
    <property type="project" value="UniProtKB-KW"/>
</dbReference>
<evidence type="ECO:0000313" key="21">
    <source>
        <dbReference type="RefSeq" id="XP_022106855.1"/>
    </source>
</evidence>
<evidence type="ECO:0000256" key="8">
    <source>
        <dbReference type="ARBA" id="ARBA00022843"/>
    </source>
</evidence>
<evidence type="ECO:0000256" key="13">
    <source>
        <dbReference type="ARBA" id="ARBA00023180"/>
    </source>
</evidence>
<dbReference type="OMA" id="GTSNYQC"/>
<keyword evidence="12 14" id="KW-1015">Disulfide bond</keyword>
<keyword evidence="9" id="KW-0914">Notch signaling pathway</keyword>
<dbReference type="PROSITE" id="PS50825">
    <property type="entry name" value="HYR"/>
    <property type="match status" value="2"/>
</dbReference>
<dbReference type="InterPro" id="IPR001881">
    <property type="entry name" value="EGF-like_Ca-bd_dom"/>
</dbReference>
<feature type="disulfide bond" evidence="14">
    <location>
        <begin position="703"/>
        <end position="712"/>
    </location>
</feature>
<feature type="domain" description="EGF-like" evidence="17">
    <location>
        <begin position="205"/>
        <end position="241"/>
    </location>
</feature>
<evidence type="ECO:0000256" key="12">
    <source>
        <dbReference type="ARBA" id="ARBA00023157"/>
    </source>
</evidence>
<dbReference type="PANTHER" id="PTHR24033">
    <property type="entry name" value="EGF-LIKE DOMAIN-CONTAINING PROTEIN"/>
    <property type="match status" value="1"/>
</dbReference>
<keyword evidence="7" id="KW-0221">Differentiation</keyword>
<feature type="disulfide bond" evidence="14">
    <location>
        <begin position="757"/>
        <end position="767"/>
    </location>
</feature>
<dbReference type="GeneID" id="110987971"/>
<feature type="domain" description="EGF-like" evidence="17">
    <location>
        <begin position="362"/>
        <end position="400"/>
    </location>
</feature>
<dbReference type="PROSITE" id="PS01186">
    <property type="entry name" value="EGF_2"/>
    <property type="match status" value="12"/>
</dbReference>
<evidence type="ECO:0000256" key="7">
    <source>
        <dbReference type="ARBA" id="ARBA00022782"/>
    </source>
</evidence>
<dbReference type="FunFam" id="2.10.25.10:FF:000434">
    <property type="entry name" value="Predicted protein"/>
    <property type="match status" value="1"/>
</dbReference>
<keyword evidence="4 16" id="KW-0812">Transmembrane</keyword>
<feature type="domain" description="EGF-like" evidence="17">
    <location>
        <begin position="285"/>
        <end position="322"/>
    </location>
</feature>
<evidence type="ECO:0000256" key="11">
    <source>
        <dbReference type="ARBA" id="ARBA00023136"/>
    </source>
</evidence>
<feature type="disulfide bond" evidence="14">
    <location>
        <begin position="780"/>
        <end position="789"/>
    </location>
</feature>
<feature type="region of interest" description="Disordered" evidence="15">
    <location>
        <begin position="1590"/>
        <end position="1696"/>
    </location>
</feature>
<feature type="disulfide bond" evidence="14">
    <location>
        <begin position="390"/>
        <end position="399"/>
    </location>
</feature>
<keyword evidence="3 14" id="KW-0245">EGF-like domain</keyword>
<dbReference type="Pfam" id="PF00008">
    <property type="entry name" value="EGF"/>
    <property type="match status" value="13"/>
</dbReference>
<comment type="caution">
    <text evidence="14">Lacks conserved residue(s) required for the propagation of feature annotation.</text>
</comment>
<feature type="disulfide bond" evidence="14">
    <location>
        <begin position="840"/>
        <end position="857"/>
    </location>
</feature>
<dbReference type="FunFam" id="2.10.25.10:FF:000368">
    <property type="entry name" value="Delta-like 3 (Drosophila), isoform CRA_b"/>
    <property type="match status" value="1"/>
</dbReference>
<feature type="disulfide bond" evidence="14">
    <location>
        <begin position="312"/>
        <end position="321"/>
    </location>
</feature>
<dbReference type="PROSITE" id="PS00022">
    <property type="entry name" value="EGF_1"/>
    <property type="match status" value="15"/>
</dbReference>
<evidence type="ECO:0000256" key="6">
    <source>
        <dbReference type="ARBA" id="ARBA00022737"/>
    </source>
</evidence>
<keyword evidence="11 16" id="KW-0472">Membrane</keyword>
<feature type="domain" description="EGF-like" evidence="17">
    <location>
        <begin position="831"/>
        <end position="869"/>
    </location>
</feature>
<keyword evidence="20" id="KW-1185">Reference proteome</keyword>
<evidence type="ECO:0000256" key="15">
    <source>
        <dbReference type="SAM" id="MobiDB-lite"/>
    </source>
</evidence>
<dbReference type="InterPro" id="IPR000742">
    <property type="entry name" value="EGF"/>
</dbReference>
<evidence type="ECO:0000259" key="18">
    <source>
        <dbReference type="PROSITE" id="PS50825"/>
    </source>
</evidence>
<dbReference type="Pfam" id="PF02494">
    <property type="entry name" value="HYR"/>
    <property type="match status" value="2"/>
</dbReference>
<feature type="disulfide bond" evidence="14">
    <location>
        <begin position="795"/>
        <end position="805"/>
    </location>
</feature>
<dbReference type="OrthoDB" id="7434474at2759"/>
<reference evidence="21" key="1">
    <citation type="submission" date="2025-08" db="UniProtKB">
        <authorList>
            <consortium name="RefSeq"/>
        </authorList>
    </citation>
    <scope>IDENTIFICATION</scope>
</reference>
<feature type="disulfide bond" evidence="14">
    <location>
        <begin position="371"/>
        <end position="388"/>
    </location>
</feature>
<feature type="disulfide bond" evidence="14">
    <location>
        <begin position="623"/>
        <end position="632"/>
    </location>
</feature>
<feature type="compositionally biased region" description="Basic and acidic residues" evidence="15">
    <location>
        <begin position="1629"/>
        <end position="1642"/>
    </location>
</feature>
<accession>A0A8B7ZPM3</accession>
<keyword evidence="8" id="KW-0832">Ubl conjugation</keyword>
<keyword evidence="13" id="KW-0325">Glycoprotein</keyword>
<feature type="disulfide bond" evidence="14">
    <location>
        <begin position="231"/>
        <end position="240"/>
    </location>
</feature>
<feature type="domain" description="EGF-like" evidence="17">
    <location>
        <begin position="635"/>
        <end position="672"/>
    </location>
</feature>
<dbReference type="Gene3D" id="2.60.40.4060">
    <property type="entry name" value="Reeler domain"/>
    <property type="match status" value="1"/>
</dbReference>
<feature type="disulfide bond" evidence="14">
    <location>
        <begin position="194"/>
        <end position="203"/>
    </location>
</feature>
<dbReference type="CDD" id="cd00054">
    <property type="entry name" value="EGF_CA"/>
    <property type="match status" value="8"/>
</dbReference>
<feature type="domain" description="EGF-like" evidence="17">
    <location>
        <begin position="791"/>
        <end position="828"/>
    </location>
</feature>
<feature type="domain" description="EGF-like" evidence="17">
    <location>
        <begin position="555"/>
        <end position="593"/>
    </location>
</feature>
<evidence type="ECO:0000256" key="4">
    <source>
        <dbReference type="ARBA" id="ARBA00022692"/>
    </source>
</evidence>
<dbReference type="PROSITE" id="PS50026">
    <property type="entry name" value="EGF_3"/>
    <property type="match status" value="18"/>
</dbReference>
<dbReference type="InterPro" id="IPR051830">
    <property type="entry name" value="NOTCH_homolog"/>
</dbReference>
<feature type="domain" description="EGF-like" evidence="17">
    <location>
        <begin position="324"/>
        <end position="360"/>
    </location>
</feature>
<dbReference type="SMART" id="SM01411">
    <property type="entry name" value="Ephrin_rec_like"/>
    <property type="match status" value="1"/>
</dbReference>
<dbReference type="KEGG" id="aplc:110987971"/>
<feature type="domain" description="Reelin" evidence="19">
    <location>
        <begin position="22"/>
        <end position="185"/>
    </location>
</feature>
<evidence type="ECO:0000313" key="20">
    <source>
        <dbReference type="Proteomes" id="UP000694845"/>
    </source>
</evidence>
<comment type="subcellular location">
    <subcellularLocation>
        <location evidence="1">Membrane</location>
        <topology evidence="1">Single-pass type I membrane protein</topology>
    </subcellularLocation>
</comment>
<dbReference type="InterPro" id="IPR002861">
    <property type="entry name" value="Reeler_dom"/>
</dbReference>
<name>A0A8B7ZPM3_ACAPL</name>
<keyword evidence="2" id="KW-0217">Developmental protein</keyword>
<dbReference type="GO" id="GO:0007219">
    <property type="term" value="P:Notch signaling pathway"/>
    <property type="evidence" value="ECO:0007669"/>
    <property type="project" value="UniProtKB-KW"/>
</dbReference>
<sequence length="1696" mass="179357">MTFAQDYWLVLVAVFVFYQGIITPCLARPDGAPSEACSTLLPRHGSATPRQPPNPYRIQLGAIRYVAGGTVRVTLTGPNDGMKGFILQARRVGQSTPVGTWENLPPNTRTMACLRSGDTVTHSTNQPDTAASFTWRAPTTNVGTLEFVATVVQSFSTFWGPFRSSEVTATGGCSPNPCLNGQCVTVGSSFQCNCQAGFTGTTCQVRSPCLSNPCFNGGACSSLGSGYQCNCLTGFTGTQCEIQVGNACSSSPCLNGGVCTSFGSAFQCSCQPGFTGAQCQTTTTTGNSCSPNPCRNSATCTVTGSNTFTCTCRTGTSGPLCATINDACFSSPCQNGGQCTTTGSSYLCNCPSGYTGPRCSTQITACSSNPCLNDGQCSLVAGTSNFQCSCTIGYFGSRCQSKFVQSCLLVQSMSNGGQCSMITGTSNYQCNCLTGYSGARCQTSACTSNPCLNEGQCSLIGTSGYQCACQSGFSGTTCQIHACSSNPCLNDGQCSLVTGTTNYQCSCLIGYSGARCQTTACSSSPCLNNGQCSVITGTANYQCSCSVEYSGLRCQITACSSNPCLNGGQCSLVMGTSNFRCSCSSGYSGTRCEIDSTSCFPNPCFNGGQCMPITGGAGYRCICPSDFTGLNCLQSLDPCVPNPCLNGGTCSSLTSSSFQCRCADGWSGVVCATRSADVCAEVNICQNGGTCEPNTGGSFSCRCAEGFDGVDCSNMISPCFPNPCLNGATCVVSGPSSFTCTCPLTHSGIICSVRDMCTPSPCNSGVCQQVAGDPNYTCTCNAGYSGSHCDIQALCNPNPCVNGICSQNDETLTYSCQCDVGFMGENCDQQREAPCESSPCRNGGICQPKPDGLTFDCFCLSGYQGTLCGEAVIPIFQNCPENQILTFPLDPGQSSANIMLSLEATVPGVPAAPTVEVVTGPSIPGTVPYTEEYRVGKVVVMRAQSATEATAECTFVLRMIDEEPPVVVCPEDITKFTYGSSEAVEWPPATAVDNLAQSSDMTISYSMDSGSFFLSSEEESPNTIEVTAVDTFDNVARCQFDVTVVKIPNAPPPVFTGCREGETLSYQVRNNTDVAYVSLNLQAKDSSQQPAIVSQLEGPSVDLPGDIRYTEGYRQGQRFVFTALDPVTQLTANCTFWIKIVDKQPPTVRCPSNVIERTTANTKAIFWPPVDVEDNLPLPDENTVAYDQKNGTVFDATRNGLSQIVTVTAIDSFGNSGSCQFSVTLYKFDVVCPEFPVMTNGAGDCAIAPDGKMECRIVCDSGYEYAPTDNRFKCEITSTKAFWQPTPNPNACMRPTAGTAISKTVTAVFPFDANVCDVTNLVFVSNIQTSIQSSLREADLCQKGVAQACTPDSVQPKCGVVASGGAARKRKRQAFTDLSVDIVVTAPAADTQGSSLSDVQQDVDDLATSIKELADGERLSLVIDHQMVYSLSSGVSNDYVWICAEGYKSTTGGCVLCPAGTYFNTTSLECLHCEQGYFQFESGQTACIQCATGRSTDQRGSISRQQCVSVGETAAFTWSPFLASMVGIAVAFLVVLFIGLLCICVCVPSTRDRRYARNRDLDGSLSNLKYLNKAYEEEYTKRRAVGMHRLTTKRQKSPSRASTATGYITMSSNSGSRRNQADMVSIDSDDYRRDISDGEGRQAHFNRGHTIERDSGMSYGHASTATMGSGGGGFHSPSKMSASNTQTRRELPDTGL</sequence>
<feature type="domain" description="EGF-like" evidence="17">
    <location>
        <begin position="715"/>
        <end position="752"/>
    </location>
</feature>
<dbReference type="FunFam" id="2.10.25.10:FF:000012">
    <property type="entry name" value="Delta-like protein"/>
    <property type="match status" value="1"/>
</dbReference>
<dbReference type="Pfam" id="PF02014">
    <property type="entry name" value="Reeler"/>
    <property type="match status" value="1"/>
</dbReference>
<dbReference type="PANTHER" id="PTHR24033:SF151">
    <property type="entry name" value="NOTCH 2"/>
    <property type="match status" value="1"/>
</dbReference>
<feature type="transmembrane region" description="Helical" evidence="16">
    <location>
        <begin position="1521"/>
        <end position="1547"/>
    </location>
</feature>
<feature type="domain" description="EGF-like" evidence="17">
    <location>
        <begin position="403"/>
        <end position="442"/>
    </location>
</feature>
<keyword evidence="10 16" id="KW-1133">Transmembrane helix</keyword>
<dbReference type="GO" id="GO:0005509">
    <property type="term" value="F:calcium ion binding"/>
    <property type="evidence" value="ECO:0007669"/>
    <property type="project" value="InterPro"/>
</dbReference>
<feature type="disulfide bond" evidence="14">
    <location>
        <begin position="270"/>
        <end position="279"/>
    </location>
</feature>
<proteinExistence type="predicted"/>
<dbReference type="FunFam" id="2.10.25.10:FF:000095">
    <property type="entry name" value="Notch, isoform B"/>
    <property type="match status" value="2"/>
</dbReference>
<feature type="domain" description="HYR" evidence="18">
    <location>
        <begin position="960"/>
        <end position="1046"/>
    </location>
</feature>
<dbReference type="GO" id="GO:0016020">
    <property type="term" value="C:membrane"/>
    <property type="evidence" value="ECO:0007669"/>
    <property type="project" value="UniProtKB-SubCell"/>
</dbReference>
<dbReference type="SUPFAM" id="SSF57196">
    <property type="entry name" value="EGF/Laminin"/>
    <property type="match status" value="18"/>
</dbReference>
<dbReference type="Proteomes" id="UP000694845">
    <property type="component" value="Unplaced"/>
</dbReference>
<protein>
    <submittedName>
        <fullName evidence="21">Uncharacterized protein LOC110987971</fullName>
    </submittedName>
</protein>
<evidence type="ECO:0000256" key="5">
    <source>
        <dbReference type="ARBA" id="ARBA00022729"/>
    </source>
</evidence>
<organism evidence="20 21">
    <name type="scientific">Acanthaster planci</name>
    <name type="common">Crown-of-thorns starfish</name>
    <dbReference type="NCBI Taxonomy" id="133434"/>
    <lineage>
        <taxon>Eukaryota</taxon>
        <taxon>Metazoa</taxon>
        <taxon>Echinodermata</taxon>
        <taxon>Eleutherozoa</taxon>
        <taxon>Asterozoa</taxon>
        <taxon>Asteroidea</taxon>
        <taxon>Valvatacea</taxon>
        <taxon>Valvatida</taxon>
        <taxon>Acanthasteridae</taxon>
        <taxon>Acanthaster</taxon>
    </lineage>
</organism>
<evidence type="ECO:0000256" key="2">
    <source>
        <dbReference type="ARBA" id="ARBA00022473"/>
    </source>
</evidence>
<dbReference type="Gene3D" id="2.10.25.10">
    <property type="entry name" value="Laminin"/>
    <property type="match status" value="18"/>
</dbReference>
<feature type="domain" description="HYR" evidence="18">
    <location>
        <begin position="1141"/>
        <end position="1227"/>
    </location>
</feature>